<accession>A0ABT1NFI1</accession>
<evidence type="ECO:0000259" key="8">
    <source>
        <dbReference type="PROSITE" id="PS50928"/>
    </source>
</evidence>
<keyword evidence="10" id="KW-1185">Reference proteome</keyword>
<dbReference type="InterPro" id="IPR025966">
    <property type="entry name" value="OppC_N"/>
</dbReference>
<dbReference type="Proteomes" id="UP001651880">
    <property type="component" value="Unassembled WGS sequence"/>
</dbReference>
<keyword evidence="5 7" id="KW-1133">Transmembrane helix</keyword>
<sequence>MEVNFEKGVNFKNIKKRSQLKAIWFRFSKNKLAMFGLILFAITIIFTVGAPVFISYDAAIEQNISKKLISPGKEYIFGTDMYGRDMFARVIYGGRISLLVGLSTVIISLFFGSLIGSLAAYYGGRIDNILMRIMDVFLAIPSILMAIAVVAALGQGIVNILIAMSMSRIPQFARIVRSAILSIKGQEFIEAAKACGTSDARIIARHILPNAIGPIVVQASLNVAGAILGIAGLSFVGLGITPPTPEWGSLLSGARSQMRYYPYLVTIPGLAIMVAVLSLNLIGDGLRDALDPRLKN</sequence>
<dbReference type="CDD" id="cd06261">
    <property type="entry name" value="TM_PBP2"/>
    <property type="match status" value="1"/>
</dbReference>
<gene>
    <name evidence="9" type="ORF">LJD61_05070</name>
</gene>
<name>A0ABT1NFI1_9FIRM</name>
<comment type="subcellular location">
    <subcellularLocation>
        <location evidence="1 7">Cell membrane</location>
        <topology evidence="1 7">Multi-pass membrane protein</topology>
    </subcellularLocation>
</comment>
<evidence type="ECO:0000256" key="1">
    <source>
        <dbReference type="ARBA" id="ARBA00004651"/>
    </source>
</evidence>
<evidence type="ECO:0000313" key="9">
    <source>
        <dbReference type="EMBL" id="MCQ1528918.1"/>
    </source>
</evidence>
<dbReference type="RefSeq" id="WP_255226441.1">
    <property type="nucleotide sequence ID" value="NZ_JAJEKE010000003.1"/>
</dbReference>
<organism evidence="9 10">
    <name type="scientific">Lutispora saccharofermentans</name>
    <dbReference type="NCBI Taxonomy" id="3024236"/>
    <lineage>
        <taxon>Bacteria</taxon>
        <taxon>Bacillati</taxon>
        <taxon>Bacillota</taxon>
        <taxon>Clostridia</taxon>
        <taxon>Lutisporales</taxon>
        <taxon>Lutisporaceae</taxon>
        <taxon>Lutispora</taxon>
    </lineage>
</organism>
<dbReference type="EMBL" id="JAJEKE010000003">
    <property type="protein sequence ID" value="MCQ1528918.1"/>
    <property type="molecule type" value="Genomic_DNA"/>
</dbReference>
<evidence type="ECO:0000256" key="5">
    <source>
        <dbReference type="ARBA" id="ARBA00022989"/>
    </source>
</evidence>
<feature type="transmembrane region" description="Helical" evidence="7">
    <location>
        <begin position="260"/>
        <end position="283"/>
    </location>
</feature>
<evidence type="ECO:0000256" key="6">
    <source>
        <dbReference type="ARBA" id="ARBA00023136"/>
    </source>
</evidence>
<dbReference type="PROSITE" id="PS50928">
    <property type="entry name" value="ABC_TM1"/>
    <property type="match status" value="1"/>
</dbReference>
<keyword evidence="4 7" id="KW-0812">Transmembrane</keyword>
<feature type="transmembrane region" description="Helical" evidence="7">
    <location>
        <begin position="215"/>
        <end position="240"/>
    </location>
</feature>
<feature type="domain" description="ABC transmembrane type-1" evidence="8">
    <location>
        <begin position="94"/>
        <end position="283"/>
    </location>
</feature>
<dbReference type="Pfam" id="PF00528">
    <property type="entry name" value="BPD_transp_1"/>
    <property type="match status" value="1"/>
</dbReference>
<comment type="similarity">
    <text evidence="7">Belongs to the binding-protein-dependent transport system permease family.</text>
</comment>
<proteinExistence type="inferred from homology"/>
<dbReference type="InterPro" id="IPR050366">
    <property type="entry name" value="BP-dependent_transpt_permease"/>
</dbReference>
<evidence type="ECO:0000256" key="4">
    <source>
        <dbReference type="ARBA" id="ARBA00022692"/>
    </source>
</evidence>
<dbReference type="PANTHER" id="PTHR43386">
    <property type="entry name" value="OLIGOPEPTIDE TRANSPORT SYSTEM PERMEASE PROTEIN APPC"/>
    <property type="match status" value="1"/>
</dbReference>
<evidence type="ECO:0000256" key="2">
    <source>
        <dbReference type="ARBA" id="ARBA00022448"/>
    </source>
</evidence>
<comment type="caution">
    <text evidence="9">The sequence shown here is derived from an EMBL/GenBank/DDBJ whole genome shotgun (WGS) entry which is preliminary data.</text>
</comment>
<protein>
    <submittedName>
        <fullName evidence="9">ABC transporter permease</fullName>
    </submittedName>
</protein>
<feature type="transmembrane region" description="Helical" evidence="7">
    <location>
        <begin position="96"/>
        <end position="124"/>
    </location>
</feature>
<dbReference type="Gene3D" id="1.10.3720.10">
    <property type="entry name" value="MetI-like"/>
    <property type="match status" value="1"/>
</dbReference>
<feature type="transmembrane region" description="Helical" evidence="7">
    <location>
        <begin position="136"/>
        <end position="162"/>
    </location>
</feature>
<keyword evidence="3" id="KW-1003">Cell membrane</keyword>
<keyword evidence="2 7" id="KW-0813">Transport</keyword>
<evidence type="ECO:0000256" key="7">
    <source>
        <dbReference type="RuleBase" id="RU363032"/>
    </source>
</evidence>
<dbReference type="Pfam" id="PF12911">
    <property type="entry name" value="OppC_N"/>
    <property type="match status" value="1"/>
</dbReference>
<feature type="transmembrane region" description="Helical" evidence="7">
    <location>
        <begin position="32"/>
        <end position="56"/>
    </location>
</feature>
<dbReference type="PANTHER" id="PTHR43386:SF1">
    <property type="entry name" value="D,D-DIPEPTIDE TRANSPORT SYSTEM PERMEASE PROTEIN DDPC-RELATED"/>
    <property type="match status" value="1"/>
</dbReference>
<dbReference type="InterPro" id="IPR000515">
    <property type="entry name" value="MetI-like"/>
</dbReference>
<reference evidence="9 10" key="1">
    <citation type="submission" date="2021-10" db="EMBL/GenBank/DDBJ databases">
        <title>Lutispora strain m25 sp. nov., a thermophilic, non-spore-forming bacterium isolated from a lab-scale methanogenic bioreactor digesting anaerobic sludge.</title>
        <authorList>
            <person name="El Houari A."/>
            <person name="Mcdonald J."/>
        </authorList>
    </citation>
    <scope>NUCLEOTIDE SEQUENCE [LARGE SCALE GENOMIC DNA]</scope>
    <source>
        <strain evidence="10">m25</strain>
    </source>
</reference>
<evidence type="ECO:0000256" key="3">
    <source>
        <dbReference type="ARBA" id="ARBA00022475"/>
    </source>
</evidence>
<keyword evidence="6 7" id="KW-0472">Membrane</keyword>
<dbReference type="InterPro" id="IPR035906">
    <property type="entry name" value="MetI-like_sf"/>
</dbReference>
<dbReference type="SUPFAM" id="SSF161098">
    <property type="entry name" value="MetI-like"/>
    <property type="match status" value="1"/>
</dbReference>
<evidence type="ECO:0000313" key="10">
    <source>
        <dbReference type="Proteomes" id="UP001651880"/>
    </source>
</evidence>